<dbReference type="Proteomes" id="UP001193035">
    <property type="component" value="Unassembled WGS sequence"/>
</dbReference>
<organism evidence="3 4">
    <name type="scientific">Ruegeria sediminis</name>
    <dbReference type="NCBI Taxonomy" id="2583820"/>
    <lineage>
        <taxon>Bacteria</taxon>
        <taxon>Pseudomonadati</taxon>
        <taxon>Pseudomonadota</taxon>
        <taxon>Alphaproteobacteria</taxon>
        <taxon>Rhodobacterales</taxon>
        <taxon>Roseobacteraceae</taxon>
        <taxon>Ruegeria</taxon>
    </lineage>
</organism>
<gene>
    <name evidence="3" type="ORF">FGK63_02585</name>
</gene>
<dbReference type="Pfam" id="PF13202">
    <property type="entry name" value="EF-hand_5"/>
    <property type="match status" value="3"/>
</dbReference>
<dbReference type="SUPFAM" id="SSF47473">
    <property type="entry name" value="EF-hand"/>
    <property type="match status" value="1"/>
</dbReference>
<keyword evidence="4" id="KW-1185">Reference proteome</keyword>
<dbReference type="InterPro" id="IPR018247">
    <property type="entry name" value="EF_Hand_1_Ca_BS"/>
</dbReference>
<evidence type="ECO:0000313" key="3">
    <source>
        <dbReference type="EMBL" id="TMV09977.1"/>
    </source>
</evidence>
<protein>
    <submittedName>
        <fullName evidence="3">EF-hand domain-containing protein</fullName>
    </submittedName>
</protein>
<dbReference type="RefSeq" id="WP_138840036.1">
    <property type="nucleotide sequence ID" value="NZ_VCPD01000001.1"/>
</dbReference>
<proteinExistence type="predicted"/>
<dbReference type="PROSITE" id="PS00018">
    <property type="entry name" value="EF_HAND_1"/>
    <property type="match status" value="2"/>
</dbReference>
<dbReference type="Gene3D" id="1.10.238.10">
    <property type="entry name" value="EF-hand"/>
    <property type="match status" value="2"/>
</dbReference>
<keyword evidence="1" id="KW-0732">Signal</keyword>
<reference evidence="3 4" key="1">
    <citation type="submission" date="2019-05" db="EMBL/GenBank/DDBJ databases">
        <title>Ruegeria sp. nov., isolated from tidal flat.</title>
        <authorList>
            <person name="Kim W."/>
        </authorList>
    </citation>
    <scope>NUCLEOTIDE SEQUENCE [LARGE SCALE GENOMIC DNA]</scope>
    <source>
        <strain evidence="3 4">CAU 1488</strain>
    </source>
</reference>
<dbReference type="InterPro" id="IPR011992">
    <property type="entry name" value="EF-hand-dom_pair"/>
</dbReference>
<dbReference type="InterPro" id="IPR002048">
    <property type="entry name" value="EF_hand_dom"/>
</dbReference>
<accession>A0ABY2X3L7</accession>
<evidence type="ECO:0000256" key="1">
    <source>
        <dbReference type="SAM" id="SignalP"/>
    </source>
</evidence>
<feature type="chain" id="PRO_5047547350" evidence="1">
    <location>
        <begin position="20"/>
        <end position="145"/>
    </location>
</feature>
<name>A0ABY2X3L7_9RHOB</name>
<dbReference type="EMBL" id="VCPD01000001">
    <property type="protein sequence ID" value="TMV09977.1"/>
    <property type="molecule type" value="Genomic_DNA"/>
</dbReference>
<sequence length="145" mass="15612">MRSILLCTAVWAVASSALADGQKVPGAHFIENWDLDGDGQVTVAETANKRGEIFAMFDQNGDGALDQGEYDLFDETRRADIEANAGGRKGPMQVVDEAMDRRFNDLDGDGAVSRAEFDEQSATFFGMIDRNGDGVVTGADFKPQG</sequence>
<feature type="signal peptide" evidence="1">
    <location>
        <begin position="1"/>
        <end position="19"/>
    </location>
</feature>
<evidence type="ECO:0000313" key="4">
    <source>
        <dbReference type="Proteomes" id="UP001193035"/>
    </source>
</evidence>
<evidence type="ECO:0000259" key="2">
    <source>
        <dbReference type="PROSITE" id="PS50222"/>
    </source>
</evidence>
<comment type="caution">
    <text evidence="3">The sequence shown here is derived from an EMBL/GenBank/DDBJ whole genome shotgun (WGS) entry which is preliminary data.</text>
</comment>
<feature type="domain" description="EF-hand" evidence="2">
    <location>
        <begin position="45"/>
        <end position="80"/>
    </location>
</feature>
<dbReference type="PROSITE" id="PS50222">
    <property type="entry name" value="EF_HAND_2"/>
    <property type="match status" value="1"/>
</dbReference>